<protein>
    <submittedName>
        <fullName evidence="9">Aldo/keto reductase</fullName>
    </submittedName>
</protein>
<feature type="active site" description="Proton donor" evidence="5">
    <location>
        <position position="50"/>
    </location>
</feature>
<accession>A0A967B913</accession>
<proteinExistence type="inferred from homology"/>
<dbReference type="PANTHER" id="PTHR43827">
    <property type="entry name" value="2,5-DIKETO-D-GLUCONIC ACID REDUCTASE"/>
    <property type="match status" value="1"/>
</dbReference>
<keyword evidence="3" id="KW-0560">Oxidoreductase</keyword>
<keyword evidence="10" id="KW-1185">Reference proteome</keyword>
<evidence type="ECO:0000256" key="7">
    <source>
        <dbReference type="PIRSR" id="PIRSR000097-3"/>
    </source>
</evidence>
<dbReference type="PRINTS" id="PR00069">
    <property type="entry name" value="ALDKETRDTASE"/>
</dbReference>
<evidence type="ECO:0000256" key="1">
    <source>
        <dbReference type="ARBA" id="ARBA00007905"/>
    </source>
</evidence>
<dbReference type="Pfam" id="PF00248">
    <property type="entry name" value="Aldo_ket_red"/>
    <property type="match status" value="1"/>
</dbReference>
<evidence type="ECO:0000256" key="4">
    <source>
        <dbReference type="ARBA" id="ARBA00049445"/>
    </source>
</evidence>
<organism evidence="9 10">
    <name type="scientific">Acetobacter estunensis</name>
    <dbReference type="NCBI Taxonomy" id="104097"/>
    <lineage>
        <taxon>Bacteria</taxon>
        <taxon>Pseudomonadati</taxon>
        <taxon>Pseudomonadota</taxon>
        <taxon>Alphaproteobacteria</taxon>
        <taxon>Acetobacterales</taxon>
        <taxon>Acetobacteraceae</taxon>
        <taxon>Acetobacter</taxon>
    </lineage>
</organism>
<dbReference type="AlphaFoldDB" id="A0A967B913"/>
<evidence type="ECO:0000313" key="9">
    <source>
        <dbReference type="EMBL" id="NHO54559.1"/>
    </source>
</evidence>
<evidence type="ECO:0000259" key="8">
    <source>
        <dbReference type="Pfam" id="PF00248"/>
    </source>
</evidence>
<evidence type="ECO:0000256" key="2">
    <source>
        <dbReference type="ARBA" id="ARBA00022857"/>
    </source>
</evidence>
<evidence type="ECO:0000256" key="3">
    <source>
        <dbReference type="ARBA" id="ARBA00023002"/>
    </source>
</evidence>
<comment type="catalytic activity">
    <reaction evidence="4">
        <text>hydroxyacetone + NADP(+) = methylglyoxal + NADPH + H(+)</text>
        <dbReference type="Rhea" id="RHEA:27986"/>
        <dbReference type="ChEBI" id="CHEBI:15378"/>
        <dbReference type="ChEBI" id="CHEBI:17158"/>
        <dbReference type="ChEBI" id="CHEBI:27957"/>
        <dbReference type="ChEBI" id="CHEBI:57783"/>
        <dbReference type="ChEBI" id="CHEBI:58349"/>
    </reaction>
</comment>
<dbReference type="CDD" id="cd19132">
    <property type="entry name" value="AKR_AKR5D1_E1"/>
    <property type="match status" value="1"/>
</dbReference>
<feature type="domain" description="NADP-dependent oxidoreductase" evidence="8">
    <location>
        <begin position="17"/>
        <end position="260"/>
    </location>
</feature>
<dbReference type="PANTHER" id="PTHR43827:SF3">
    <property type="entry name" value="NADP-DEPENDENT OXIDOREDUCTASE DOMAIN-CONTAINING PROTEIN"/>
    <property type="match status" value="1"/>
</dbReference>
<comment type="similarity">
    <text evidence="1">Belongs to the aldo/keto reductase family.</text>
</comment>
<dbReference type="GO" id="GO:0016616">
    <property type="term" value="F:oxidoreductase activity, acting on the CH-OH group of donors, NAD or NADP as acceptor"/>
    <property type="evidence" value="ECO:0007669"/>
    <property type="project" value="UniProtKB-ARBA"/>
</dbReference>
<dbReference type="PIRSF" id="PIRSF000097">
    <property type="entry name" value="AKR"/>
    <property type="match status" value="1"/>
</dbReference>
<evidence type="ECO:0000256" key="6">
    <source>
        <dbReference type="PIRSR" id="PIRSR000097-2"/>
    </source>
</evidence>
<reference evidence="9" key="1">
    <citation type="submission" date="2019-11" db="EMBL/GenBank/DDBJ databases">
        <title>Description of new Acetobacter species.</title>
        <authorList>
            <person name="Cleenwerck I."/>
            <person name="Sombolestani A.S."/>
        </authorList>
    </citation>
    <scope>NUCLEOTIDE SEQUENCE</scope>
    <source>
        <strain evidence="9">LMG 1626</strain>
    </source>
</reference>
<dbReference type="InterPro" id="IPR036812">
    <property type="entry name" value="NAD(P)_OxRdtase_dom_sf"/>
</dbReference>
<dbReference type="RefSeq" id="WP_166316812.1">
    <property type="nucleotide sequence ID" value="NZ_WOTH01000026.1"/>
</dbReference>
<keyword evidence="2" id="KW-0521">NADP</keyword>
<dbReference type="FunFam" id="3.20.20.100:FF:000002">
    <property type="entry name" value="2,5-diketo-D-gluconic acid reductase A"/>
    <property type="match status" value="1"/>
</dbReference>
<name>A0A967B913_9PROT</name>
<evidence type="ECO:0000256" key="5">
    <source>
        <dbReference type="PIRSR" id="PIRSR000097-1"/>
    </source>
</evidence>
<dbReference type="Gene3D" id="3.20.20.100">
    <property type="entry name" value="NADP-dependent oxidoreductase domain"/>
    <property type="match status" value="1"/>
</dbReference>
<dbReference type="InterPro" id="IPR023210">
    <property type="entry name" value="NADP_OxRdtase_dom"/>
</dbReference>
<feature type="binding site" evidence="6">
    <location>
        <position position="108"/>
    </location>
    <ligand>
        <name>substrate</name>
    </ligand>
</feature>
<dbReference type="Proteomes" id="UP000597459">
    <property type="component" value="Unassembled WGS sequence"/>
</dbReference>
<evidence type="ECO:0000313" key="10">
    <source>
        <dbReference type="Proteomes" id="UP000597459"/>
    </source>
</evidence>
<dbReference type="InterPro" id="IPR020471">
    <property type="entry name" value="AKR"/>
</dbReference>
<feature type="site" description="Lowers pKa of active site Tyr" evidence="7">
    <location>
        <position position="75"/>
    </location>
</feature>
<sequence length="278" mass="31227">MTMPQITLNDGTKIPAIVFGTYKLNGASGVEAMKGAIDVGYTGLDSAFNYENEGALGKALRESGHKRESIRIASKLPGRHHAYDEALATIEESLYRTGVDYYDVYCIHWPNPKVGKYVEAWKALIEAKKRGYVQSIAVCNFLPEHLQRLLDETGVLPCINQIELHPYFPQDEARAWHKQHNIVTQSWSPLGRGNDILTNPVLEGIAKRVERSVSQVILRWHHQLGCVPLPKASSRKHQIENMSIFDFALTDEDMKAIATLARPDGRTANQDPAVYEEF</sequence>
<dbReference type="EMBL" id="WOTH01000026">
    <property type="protein sequence ID" value="NHO54559.1"/>
    <property type="molecule type" value="Genomic_DNA"/>
</dbReference>
<dbReference type="SUPFAM" id="SSF51430">
    <property type="entry name" value="NAD(P)-linked oxidoreductase"/>
    <property type="match status" value="1"/>
</dbReference>
<comment type="caution">
    <text evidence="9">The sequence shown here is derived from an EMBL/GenBank/DDBJ whole genome shotgun (WGS) entry which is preliminary data.</text>
</comment>
<gene>
    <name evidence="9" type="ORF">GOB87_11470</name>
</gene>